<evidence type="ECO:0000256" key="3">
    <source>
        <dbReference type="ARBA" id="ARBA00022553"/>
    </source>
</evidence>
<dbReference type="Proteomes" id="UP000183529">
    <property type="component" value="Unassembled WGS sequence"/>
</dbReference>
<dbReference type="Pfam" id="PF00069">
    <property type="entry name" value="Pkinase"/>
    <property type="match status" value="1"/>
</dbReference>
<evidence type="ECO:0000256" key="2">
    <source>
        <dbReference type="ARBA" id="ARBA00012438"/>
    </source>
</evidence>
<dbReference type="InterPro" id="IPR000719">
    <property type="entry name" value="Prot_kinase_dom"/>
</dbReference>
<dbReference type="InterPro" id="IPR036890">
    <property type="entry name" value="HATPase_C_sf"/>
</dbReference>
<feature type="domain" description="Histidine kinase" evidence="5">
    <location>
        <begin position="1507"/>
        <end position="1722"/>
    </location>
</feature>
<feature type="domain" description="Protein kinase" evidence="4">
    <location>
        <begin position="1"/>
        <end position="275"/>
    </location>
</feature>
<evidence type="ECO:0000256" key="1">
    <source>
        <dbReference type="ARBA" id="ARBA00000085"/>
    </source>
</evidence>
<dbReference type="SUPFAM" id="SSF56112">
    <property type="entry name" value="Protein kinase-like (PK-like)"/>
    <property type="match status" value="1"/>
</dbReference>
<dbReference type="Gene3D" id="1.10.510.10">
    <property type="entry name" value="Transferase(Phosphotransferase) domain 1"/>
    <property type="match status" value="1"/>
</dbReference>
<dbReference type="SMART" id="SM00220">
    <property type="entry name" value="S_TKc"/>
    <property type="match status" value="1"/>
</dbReference>
<dbReference type="InterPro" id="IPR003594">
    <property type="entry name" value="HATPase_dom"/>
</dbReference>
<dbReference type="InterPro" id="IPR027417">
    <property type="entry name" value="P-loop_NTPase"/>
</dbReference>
<evidence type="ECO:0000259" key="4">
    <source>
        <dbReference type="PROSITE" id="PS50011"/>
    </source>
</evidence>
<name>A0AAQ1GKY3_9BURK</name>
<dbReference type="EC" id="2.7.13.3" evidence="2"/>
<dbReference type="InterPro" id="IPR011009">
    <property type="entry name" value="Kinase-like_dom_sf"/>
</dbReference>
<proteinExistence type="predicted"/>
<dbReference type="Pfam" id="PF01590">
    <property type="entry name" value="GAF"/>
    <property type="match status" value="1"/>
</dbReference>
<dbReference type="PROSITE" id="PS50011">
    <property type="entry name" value="PROTEIN_KINASE_DOM"/>
    <property type="match status" value="1"/>
</dbReference>
<dbReference type="SUPFAM" id="SSF55874">
    <property type="entry name" value="ATPase domain of HSP90 chaperone/DNA topoisomerase II/histidine kinase"/>
    <property type="match status" value="1"/>
</dbReference>
<dbReference type="InterPro" id="IPR029016">
    <property type="entry name" value="GAF-like_dom_sf"/>
</dbReference>
<evidence type="ECO:0000259" key="5">
    <source>
        <dbReference type="PROSITE" id="PS50109"/>
    </source>
</evidence>
<protein>
    <recommendedName>
        <fullName evidence="2">histidine kinase</fullName>
        <ecNumber evidence="2">2.7.13.3</ecNumber>
    </recommendedName>
</protein>
<dbReference type="InterPro" id="IPR004358">
    <property type="entry name" value="Sig_transdc_His_kin-like_C"/>
</dbReference>
<dbReference type="Gene3D" id="1.10.287.130">
    <property type="match status" value="1"/>
</dbReference>
<evidence type="ECO:0000313" key="7">
    <source>
        <dbReference type="Proteomes" id="UP000183529"/>
    </source>
</evidence>
<evidence type="ECO:0000313" key="6">
    <source>
        <dbReference type="EMBL" id="SEK10049.1"/>
    </source>
</evidence>
<dbReference type="Pfam" id="PF13191">
    <property type="entry name" value="AAA_16"/>
    <property type="match status" value="1"/>
</dbReference>
<sequence length="1727" mass="188172">MVNVIPESAADWSRARFVLIQDGAARLYRIVTAGESVLAAVPSAVDPVAALGRLRHEYGIRARLDPEFALHPIQFVVHNQAPALLLHDPGGRMLGEIFDETRAEPGDVAMPVDAFIRHAVSMTQSLGLAHLAGLVHGALQPASFMLDAAGERAWLTGFSGQESAPEIDKDVLETVIDYAAPEATGRIDRAVDARSDLYSLGCLFHRMLTGEVPFPNLTASGAMHAHLTRRPFEGGQSAQTHARVPEKLKAIVRLLLEKEPAQRYQSAAHLAKDLLDAAEGTAHTHAHVHAFTRQLKLRPSLGVPDSLYGRHLEIDQLLAAARHAALDGGPPLMLVEGPAGIGKTALVQHVRKRLAGAGHEFAAGKCEQADGAAPYASIARALHSLLRHVLGYAPAEFERVQRRLRDALAGDASIVTAVFPELARVLGQFEHQRAVSAHAEKPRFLDAMSKLMNAFTEPGKALVLFLDDLQWADRDTLEVLTHLIGKPGSERVLFIAALRDNEIRADNRLVHVLRDGAHAHRLVLEPLSSHDLEQLIEAMLIGRVQQLRESVDLIGAYTGGNPLFAIQFVRSLVDDSVLEFDEARGEWHSSVAGIAERASSSSLMELLTEKIDALAPSTQDVLRSVALIAKPVPLNMLADAVGSDPAQLEASLRPAMDAALIILDEDLYTFAHDRIRDAVYYGMSLDAREAGHLAMGRRLLDCASYRASSSSLFVVANQLNLAARLVASPEERERFARVNLDAAQRAIGATAYASAMAYLAVAQSFAQGSAAGAPLDALIALRLGECEFLCMEVAAAARRLAAVPSALLPLDHRAELARLRVAMHVTIDESATALDIGLQYVRDEAGIVLARTPTDADIDREFARFKALDGNRSVDELAASPLMSDRRIYIAMDVLTDLAPAAKFLSQRLADLMMLRMSTLSLEHGHCDASCYAYVGLSQIVGERYGDYDTVRRFAELAMRLPAERALTKFQGRVQMCYGAMSLPWTGSATRAREHIEASIALTARLGDVTYLIYSRRHLVTNYLFCGAPLSDVQKVVEEGLPLARQAGFALVIDAFIAQAWVVQALRGVPIDIGLGAPSRDFEHVLDDCLTGRVHRDIAAFSFWTYRLQVAYLFADWPVALQAEQAADATAWASRSFLEMPEFVFYSALLRVALSRRAQGSEREAHLQAARARLATLERWSAQSPENFLGRAALVRAELASTGDEPRFAQSDYEEAIRLADLARMLQLQALARELAARFSAQQHWHAASQGYLHQAWSAYACLGADTRLRALESEFPTMGLASAAPKQFDWTAAQGANVRAFDTQVVLKATQALSSEMSLAKLINVLLDTALQYAGADRATLCLIEDGQLDIVARATYDDGAVTVEIERERASAERIPMSIAYWTQRTCEPVVLGNAIDDANFGRDAYILAVRPRSAMCVPLVKQGSLSGLLYLENRLIADVFTSARLRILEMLSSQAAISLENAKLYHKVESEHQKRVAAERHLREAQGKLERAGRLSVIGELAAYIVHEISQPISAVSACSRAAIRWLNRESPDIDEANSMLEQIALDTQRAVDIVASVRAMVKQSHPKSELTDINDAIREVLRLLSDQLADYQIAVRGNFDARLDVVADRTLIQQVVINLVMNALEALRGVTARPRLIDIDTLVDASGALRVTVADTGPGIPGDLSATVFDSLVTSKKSGMGMGLSICKSIVEAHGGEIELVRTGANGTLFRFCIPPVEQELGE</sequence>
<comment type="catalytic activity">
    <reaction evidence="1">
        <text>ATP + protein L-histidine = ADP + protein N-phospho-L-histidine.</text>
        <dbReference type="EC" id="2.7.13.3"/>
    </reaction>
</comment>
<dbReference type="InterPro" id="IPR003661">
    <property type="entry name" value="HisK_dim/P_dom"/>
</dbReference>
<gene>
    <name evidence="6" type="ORF">SAMN05216550_118118</name>
</gene>
<dbReference type="InterPro" id="IPR053159">
    <property type="entry name" value="Hybrid_Histidine_Kinase"/>
</dbReference>
<dbReference type="PRINTS" id="PR00344">
    <property type="entry name" value="BCTRLSENSOR"/>
</dbReference>
<dbReference type="Gene3D" id="3.30.450.40">
    <property type="match status" value="1"/>
</dbReference>
<dbReference type="InterPro" id="IPR005467">
    <property type="entry name" value="His_kinase_dom"/>
</dbReference>
<reference evidence="6 7" key="1">
    <citation type="submission" date="2016-10" db="EMBL/GenBank/DDBJ databases">
        <authorList>
            <person name="Varghese N."/>
            <person name="Submissions S."/>
        </authorList>
    </citation>
    <scope>NUCLEOTIDE SEQUENCE [LARGE SCALE GENOMIC DNA]</scope>
    <source>
        <strain evidence="6 7">LMG 22274</strain>
    </source>
</reference>
<dbReference type="PANTHER" id="PTHR43642">
    <property type="entry name" value="HYBRID SIGNAL TRANSDUCTION HISTIDINE KINASE G"/>
    <property type="match status" value="1"/>
</dbReference>
<dbReference type="SMART" id="SM00387">
    <property type="entry name" value="HATPase_c"/>
    <property type="match status" value="1"/>
</dbReference>
<dbReference type="PANTHER" id="PTHR43642:SF1">
    <property type="entry name" value="HYBRID SIGNAL TRANSDUCTION HISTIDINE KINASE G"/>
    <property type="match status" value="1"/>
</dbReference>
<dbReference type="InterPro" id="IPR041664">
    <property type="entry name" value="AAA_16"/>
</dbReference>
<accession>A0AAQ1GKY3</accession>
<dbReference type="Gene3D" id="3.40.50.300">
    <property type="entry name" value="P-loop containing nucleotide triphosphate hydrolases"/>
    <property type="match status" value="1"/>
</dbReference>
<dbReference type="SUPFAM" id="SSF55781">
    <property type="entry name" value="GAF domain-like"/>
    <property type="match status" value="1"/>
</dbReference>
<dbReference type="SMART" id="SM00388">
    <property type="entry name" value="HisKA"/>
    <property type="match status" value="1"/>
</dbReference>
<dbReference type="SUPFAM" id="SSF52540">
    <property type="entry name" value="P-loop containing nucleoside triphosphate hydrolases"/>
    <property type="match status" value="1"/>
</dbReference>
<dbReference type="GO" id="GO:0000155">
    <property type="term" value="F:phosphorelay sensor kinase activity"/>
    <property type="evidence" value="ECO:0007669"/>
    <property type="project" value="InterPro"/>
</dbReference>
<comment type="caution">
    <text evidence="6">The sequence shown here is derived from an EMBL/GenBank/DDBJ whole genome shotgun (WGS) entry which is preliminary data.</text>
</comment>
<dbReference type="PROSITE" id="PS50109">
    <property type="entry name" value="HIS_KIN"/>
    <property type="match status" value="1"/>
</dbReference>
<dbReference type="GO" id="GO:0005524">
    <property type="term" value="F:ATP binding"/>
    <property type="evidence" value="ECO:0007669"/>
    <property type="project" value="InterPro"/>
</dbReference>
<dbReference type="Pfam" id="PF02518">
    <property type="entry name" value="HATPase_c"/>
    <property type="match status" value="1"/>
</dbReference>
<dbReference type="EMBL" id="FNZM01000018">
    <property type="protein sequence ID" value="SEK10049.1"/>
    <property type="molecule type" value="Genomic_DNA"/>
</dbReference>
<dbReference type="SMART" id="SM00065">
    <property type="entry name" value="GAF"/>
    <property type="match status" value="1"/>
</dbReference>
<organism evidence="6 7">
    <name type="scientific">Paraburkholderia tropica</name>
    <dbReference type="NCBI Taxonomy" id="92647"/>
    <lineage>
        <taxon>Bacteria</taxon>
        <taxon>Pseudomonadati</taxon>
        <taxon>Pseudomonadota</taxon>
        <taxon>Betaproteobacteria</taxon>
        <taxon>Burkholderiales</taxon>
        <taxon>Burkholderiaceae</taxon>
        <taxon>Paraburkholderia</taxon>
    </lineage>
</organism>
<dbReference type="Gene3D" id="3.30.565.10">
    <property type="entry name" value="Histidine kinase-like ATPase, C-terminal domain"/>
    <property type="match status" value="1"/>
</dbReference>
<keyword evidence="3" id="KW-0597">Phosphoprotein</keyword>
<dbReference type="RefSeq" id="WP_074986596.1">
    <property type="nucleotide sequence ID" value="NZ_CADFGN010000004.1"/>
</dbReference>
<dbReference type="InterPro" id="IPR003018">
    <property type="entry name" value="GAF"/>
</dbReference>